<evidence type="ECO:0000313" key="1">
    <source>
        <dbReference type="EMBL" id="OCC14314.1"/>
    </source>
</evidence>
<name>A0A1B9F3A0_9BACT</name>
<proteinExistence type="predicted"/>
<dbReference type="AlphaFoldDB" id="A0A1B9F3A0"/>
<organism evidence="1 2">
    <name type="scientific">Dissulfuribacter thermophilus</name>
    <dbReference type="NCBI Taxonomy" id="1156395"/>
    <lineage>
        <taxon>Bacteria</taxon>
        <taxon>Pseudomonadati</taxon>
        <taxon>Thermodesulfobacteriota</taxon>
        <taxon>Dissulfuribacteria</taxon>
        <taxon>Dissulfuribacterales</taxon>
        <taxon>Dissulfuribacteraceae</taxon>
        <taxon>Dissulfuribacter</taxon>
    </lineage>
</organism>
<accession>A0A1B9F3A0</accession>
<reference evidence="1 2" key="1">
    <citation type="submission" date="2016-06" db="EMBL/GenBank/DDBJ databases">
        <title>Respiratory ammonification of nitrate coupled to the oxidation of elemental sulfur in deep-sea autotrophic thermophilic bacteria.</title>
        <authorList>
            <person name="Slobodkina G.B."/>
            <person name="Mardanov A.V."/>
            <person name="Ravin N.V."/>
            <person name="Frolova A.A."/>
            <person name="Viryasiv M.B."/>
            <person name="Chernyh N.A."/>
            <person name="Bonch-Osmolovskaya E.A."/>
            <person name="Slobodkin A.I."/>
        </authorList>
    </citation>
    <scope>NUCLEOTIDE SEQUENCE [LARGE SCALE GENOMIC DNA]</scope>
    <source>
        <strain evidence="1 2">S69</strain>
    </source>
</reference>
<dbReference type="Proteomes" id="UP000093080">
    <property type="component" value="Unassembled WGS sequence"/>
</dbReference>
<keyword evidence="2" id="KW-1185">Reference proteome</keyword>
<protein>
    <submittedName>
        <fullName evidence="1">Uncharacterized protein</fullName>
    </submittedName>
</protein>
<evidence type="ECO:0000313" key="2">
    <source>
        <dbReference type="Proteomes" id="UP000093080"/>
    </source>
</evidence>
<gene>
    <name evidence="1" type="ORF">DBT_2303</name>
</gene>
<dbReference type="EMBL" id="MAGO01000014">
    <property type="protein sequence ID" value="OCC14314.1"/>
    <property type="molecule type" value="Genomic_DNA"/>
</dbReference>
<sequence length="61" mass="7109">MWEKPFKVKGVKINEERNYCKPKDFVWKTPQFIFAEFGPDQAESIPCQGLESPDNGQDFRG</sequence>
<comment type="caution">
    <text evidence="1">The sequence shown here is derived from an EMBL/GenBank/DDBJ whole genome shotgun (WGS) entry which is preliminary data.</text>
</comment>